<keyword evidence="1" id="KW-0472">Membrane</keyword>
<dbReference type="InterPro" id="IPR032092">
    <property type="entry name" value="PilW"/>
</dbReference>
<sequence length="291" mass="31001">MNPHRIATAIAARPRQRGLSLVELLVGLFLGLLIIGVAMGALMASRAVSATVSDAGQLQQQASHLFRVMGRQIRQAGSLRLLLASHKKATEAIDVADPVAFEAGALDFNPVHDTIQGLDAPGRSQYKLAVGYSNYTQPLHTSAIETSLQRNCLGQTNSDSLILSRFVLDASKNTLRCAGAPSAGAQPLARNVANFQVRYLIQAPGGAARIQYVNAAAVGQDWPRVVGAEVCLVLFGNEAIDMPANSSYTDCADSDGTAESIHMATLPAPRTRRLHMVFRSVYQLRSQGLAG</sequence>
<reference evidence="2 3" key="1">
    <citation type="submission" date="2016-10" db="EMBL/GenBank/DDBJ databases">
        <authorList>
            <person name="de Groot N.N."/>
        </authorList>
    </citation>
    <scope>NUCLEOTIDE SEQUENCE [LARGE SCALE GENOMIC DNA]</scope>
    <source>
        <strain evidence="2 3">LMG 24775</strain>
    </source>
</reference>
<dbReference type="EMBL" id="FNPE01000002">
    <property type="protein sequence ID" value="SDY03394.1"/>
    <property type="molecule type" value="Genomic_DNA"/>
</dbReference>
<dbReference type="GeneID" id="94690813"/>
<protein>
    <submittedName>
        <fullName evidence="2">Type IV pilus assembly protein PilW</fullName>
    </submittedName>
</protein>
<keyword evidence="1" id="KW-1133">Transmembrane helix</keyword>
<dbReference type="GO" id="GO:0043683">
    <property type="term" value="P:type IV pilus assembly"/>
    <property type="evidence" value="ECO:0007669"/>
    <property type="project" value="InterPro"/>
</dbReference>
<evidence type="ECO:0000313" key="3">
    <source>
        <dbReference type="Proteomes" id="UP000183417"/>
    </source>
</evidence>
<dbReference type="Proteomes" id="UP000183417">
    <property type="component" value="Unassembled WGS sequence"/>
</dbReference>
<feature type="transmembrane region" description="Helical" evidence="1">
    <location>
        <begin position="21"/>
        <end position="44"/>
    </location>
</feature>
<organism evidence="2 3">
    <name type="scientific">Delftia lacustris</name>
    <dbReference type="NCBI Taxonomy" id="558537"/>
    <lineage>
        <taxon>Bacteria</taxon>
        <taxon>Pseudomonadati</taxon>
        <taxon>Pseudomonadota</taxon>
        <taxon>Betaproteobacteria</taxon>
        <taxon>Burkholderiales</taxon>
        <taxon>Comamonadaceae</taxon>
        <taxon>Delftia</taxon>
    </lineage>
</organism>
<dbReference type="AlphaFoldDB" id="A0A1H3GLL7"/>
<evidence type="ECO:0000256" key="1">
    <source>
        <dbReference type="SAM" id="Phobius"/>
    </source>
</evidence>
<keyword evidence="1" id="KW-0812">Transmembrane</keyword>
<dbReference type="RefSeq" id="WP_047326636.1">
    <property type="nucleotide sequence ID" value="NZ_CP141274.1"/>
</dbReference>
<name>A0A1H3GLL7_9BURK</name>
<proteinExistence type="predicted"/>
<gene>
    <name evidence="2" type="ORF">SAMN05421547_102240</name>
</gene>
<dbReference type="InterPro" id="IPR012902">
    <property type="entry name" value="N_methyl_site"/>
</dbReference>
<dbReference type="PROSITE" id="PS00409">
    <property type="entry name" value="PROKAR_NTER_METHYL"/>
    <property type="match status" value="1"/>
</dbReference>
<dbReference type="Pfam" id="PF16074">
    <property type="entry name" value="PilW"/>
    <property type="match status" value="1"/>
</dbReference>
<dbReference type="Pfam" id="PF07963">
    <property type="entry name" value="N_methyl"/>
    <property type="match status" value="1"/>
</dbReference>
<accession>A0A1H3GLL7</accession>
<evidence type="ECO:0000313" key="2">
    <source>
        <dbReference type="EMBL" id="SDY03394.1"/>
    </source>
</evidence>